<dbReference type="EC" id="2.5.1.60" evidence="6"/>
<keyword evidence="2 6" id="KW-0637">Prenyltransferase</keyword>
<dbReference type="EMBL" id="ML178814">
    <property type="protein sequence ID" value="TFL06971.1"/>
    <property type="molecule type" value="Genomic_DNA"/>
</dbReference>
<dbReference type="Proteomes" id="UP000305067">
    <property type="component" value="Unassembled WGS sequence"/>
</dbReference>
<proteinExistence type="inferred from homology"/>
<evidence type="ECO:0000313" key="8">
    <source>
        <dbReference type="EMBL" id="TFL06971.1"/>
    </source>
</evidence>
<name>A0A5C3R270_9AGAR</name>
<organism evidence="8 9">
    <name type="scientific">Pterulicium gracile</name>
    <dbReference type="NCBI Taxonomy" id="1884261"/>
    <lineage>
        <taxon>Eukaryota</taxon>
        <taxon>Fungi</taxon>
        <taxon>Dikarya</taxon>
        <taxon>Basidiomycota</taxon>
        <taxon>Agaricomycotina</taxon>
        <taxon>Agaricomycetes</taxon>
        <taxon>Agaricomycetidae</taxon>
        <taxon>Agaricales</taxon>
        <taxon>Pleurotineae</taxon>
        <taxon>Pterulaceae</taxon>
        <taxon>Pterulicium</taxon>
    </lineage>
</organism>
<evidence type="ECO:0000313" key="9">
    <source>
        <dbReference type="Proteomes" id="UP000305067"/>
    </source>
</evidence>
<evidence type="ECO:0000256" key="4">
    <source>
        <dbReference type="ARBA" id="ARBA00022737"/>
    </source>
</evidence>
<evidence type="ECO:0000256" key="7">
    <source>
        <dbReference type="SAM" id="MobiDB-lite"/>
    </source>
</evidence>
<accession>A0A5C3R270</accession>
<feature type="region of interest" description="Disordered" evidence="7">
    <location>
        <begin position="127"/>
        <end position="147"/>
    </location>
</feature>
<dbReference type="AlphaFoldDB" id="A0A5C3R270"/>
<dbReference type="GO" id="GO:0004663">
    <property type="term" value="F:Rab geranylgeranyltransferase activity"/>
    <property type="evidence" value="ECO:0007669"/>
    <property type="project" value="UniProtKB-UniRule"/>
</dbReference>
<dbReference type="Gene3D" id="1.25.40.120">
    <property type="entry name" value="Protein prenylyltransferase"/>
    <property type="match status" value="1"/>
</dbReference>
<reference evidence="8 9" key="1">
    <citation type="journal article" date="2019" name="Nat. Ecol. Evol.">
        <title>Megaphylogeny resolves global patterns of mushroom evolution.</title>
        <authorList>
            <person name="Varga T."/>
            <person name="Krizsan K."/>
            <person name="Foldi C."/>
            <person name="Dima B."/>
            <person name="Sanchez-Garcia M."/>
            <person name="Sanchez-Ramirez S."/>
            <person name="Szollosi G.J."/>
            <person name="Szarkandi J.G."/>
            <person name="Papp V."/>
            <person name="Albert L."/>
            <person name="Andreopoulos W."/>
            <person name="Angelini C."/>
            <person name="Antonin V."/>
            <person name="Barry K.W."/>
            <person name="Bougher N.L."/>
            <person name="Buchanan P."/>
            <person name="Buyck B."/>
            <person name="Bense V."/>
            <person name="Catcheside P."/>
            <person name="Chovatia M."/>
            <person name="Cooper J."/>
            <person name="Damon W."/>
            <person name="Desjardin D."/>
            <person name="Finy P."/>
            <person name="Geml J."/>
            <person name="Haridas S."/>
            <person name="Hughes K."/>
            <person name="Justo A."/>
            <person name="Karasinski D."/>
            <person name="Kautmanova I."/>
            <person name="Kiss B."/>
            <person name="Kocsube S."/>
            <person name="Kotiranta H."/>
            <person name="LaButti K.M."/>
            <person name="Lechner B.E."/>
            <person name="Liimatainen K."/>
            <person name="Lipzen A."/>
            <person name="Lukacs Z."/>
            <person name="Mihaltcheva S."/>
            <person name="Morgado L.N."/>
            <person name="Niskanen T."/>
            <person name="Noordeloos M.E."/>
            <person name="Ohm R.A."/>
            <person name="Ortiz-Santana B."/>
            <person name="Ovrebo C."/>
            <person name="Racz N."/>
            <person name="Riley R."/>
            <person name="Savchenko A."/>
            <person name="Shiryaev A."/>
            <person name="Soop K."/>
            <person name="Spirin V."/>
            <person name="Szebenyi C."/>
            <person name="Tomsovsky M."/>
            <person name="Tulloss R.E."/>
            <person name="Uehling J."/>
            <person name="Grigoriev I.V."/>
            <person name="Vagvolgyi C."/>
            <person name="Papp T."/>
            <person name="Martin F.M."/>
            <person name="Miettinen O."/>
            <person name="Hibbett D.S."/>
            <person name="Nagy L.G."/>
        </authorList>
    </citation>
    <scope>NUCLEOTIDE SEQUENCE [LARGE SCALE GENOMIC DNA]</scope>
    <source>
        <strain evidence="8 9">CBS 309.79</strain>
    </source>
</reference>
<comment type="similarity">
    <text evidence="1 6">Belongs to the protein prenyltransferase subunit alpha family.</text>
</comment>
<dbReference type="GO" id="GO:0097354">
    <property type="term" value="P:prenylation"/>
    <property type="evidence" value="ECO:0007669"/>
    <property type="project" value="UniProtKB-UniRule"/>
</dbReference>
<evidence type="ECO:0000256" key="5">
    <source>
        <dbReference type="ARBA" id="ARBA00047658"/>
    </source>
</evidence>
<dbReference type="PROSITE" id="PS51147">
    <property type="entry name" value="PFTA"/>
    <property type="match status" value="5"/>
</dbReference>
<keyword evidence="9" id="KW-1185">Reference proteome</keyword>
<dbReference type="Pfam" id="PF01239">
    <property type="entry name" value="PPTA"/>
    <property type="match status" value="5"/>
</dbReference>
<gene>
    <name evidence="8" type="ORF">BDV98DRAFT_557008</name>
</gene>
<dbReference type="PANTHER" id="PTHR11129:SF2">
    <property type="entry name" value="GERANYLGERANYL TRANSFERASE TYPE-2 SUBUNIT ALPHA"/>
    <property type="match status" value="1"/>
</dbReference>
<keyword evidence="3 6" id="KW-0808">Transferase</keyword>
<protein>
    <recommendedName>
        <fullName evidence="6">Geranylgeranyl transferase type-2 subunit alpha</fullName>
        <ecNumber evidence="6">2.5.1.60</ecNumber>
    </recommendedName>
    <alternativeName>
        <fullName evidence="6">Geranylgeranyl transferase type II subunit alpha</fullName>
    </alternativeName>
</protein>
<comment type="function">
    <text evidence="6">Catalyzes the transfer of a geranyl-geranyl moiety from geranyl-geranyl pyrophosphate to cysteines occuring in specific C-terminal amino acid sequences.</text>
</comment>
<evidence type="ECO:0000256" key="6">
    <source>
        <dbReference type="RuleBase" id="RU367120"/>
    </source>
</evidence>
<dbReference type="STRING" id="1884261.A0A5C3R270"/>
<dbReference type="SUPFAM" id="SSF48439">
    <property type="entry name" value="Protein prenylyltransferase"/>
    <property type="match status" value="1"/>
</dbReference>
<evidence type="ECO:0000256" key="1">
    <source>
        <dbReference type="ARBA" id="ARBA00006734"/>
    </source>
</evidence>
<dbReference type="OrthoDB" id="1658at2759"/>
<comment type="catalytic activity">
    <reaction evidence="5 6">
        <text>geranylgeranyl diphosphate + L-cysteinyl-[protein] = S-geranylgeranyl-L-cysteinyl-[protein] + diphosphate</text>
        <dbReference type="Rhea" id="RHEA:21240"/>
        <dbReference type="Rhea" id="RHEA-COMP:10131"/>
        <dbReference type="Rhea" id="RHEA-COMP:11537"/>
        <dbReference type="ChEBI" id="CHEBI:29950"/>
        <dbReference type="ChEBI" id="CHEBI:33019"/>
        <dbReference type="ChEBI" id="CHEBI:57533"/>
        <dbReference type="ChEBI" id="CHEBI:86021"/>
        <dbReference type="EC" id="2.5.1.60"/>
    </reaction>
</comment>
<evidence type="ECO:0000256" key="3">
    <source>
        <dbReference type="ARBA" id="ARBA00022679"/>
    </source>
</evidence>
<sequence length="350" mass="40820">MHGVKRVRQSPEALAAKKEKEQAKLNSYLELTQTILAKKKSKDWSGEAFDLTTKLLQVNPEFYTVWNYRRDILLNGTFPRSSPQEINDILSSELHITTTALKQHPKVYWIWNHRRWCLASIPDVPQPAAVDEQEQGQASTEPAEVDPRGWQKAAWDREMYIVEKMLDADPRNFHAWNYRRYILSESPTPRPLSAELAYTTKKIESNFSNFSAWHQRSKVYAQMWESGEADVEGSKEAEFDLVLNAMYTDPDDQSVWVYHRWLVGKTPSLALLQREIKAIQELLDEQPDSKWCMESLVHYKQLLLQRHRSEVNSKEVIGDCSRLLRELRSVDPDRRARYAELEEKLLAAFA</sequence>
<dbReference type="PANTHER" id="PTHR11129">
    <property type="entry name" value="PROTEIN FARNESYLTRANSFERASE ALPHA SUBUNIT/RAB GERANYLGERANYL TRANSFERASE ALPHA SUBUNIT"/>
    <property type="match status" value="1"/>
</dbReference>
<keyword evidence="4" id="KW-0677">Repeat</keyword>
<evidence type="ECO:0000256" key="2">
    <source>
        <dbReference type="ARBA" id="ARBA00022602"/>
    </source>
</evidence>
<dbReference type="GO" id="GO:0005968">
    <property type="term" value="C:Rab-protein geranylgeranyltransferase complex"/>
    <property type="evidence" value="ECO:0007669"/>
    <property type="project" value="TreeGrafter"/>
</dbReference>
<dbReference type="InterPro" id="IPR002088">
    <property type="entry name" value="Prenyl_trans_a"/>
</dbReference>